<evidence type="ECO:0000313" key="3">
    <source>
        <dbReference type="EMBL" id="PRO71983.1"/>
    </source>
</evidence>
<keyword evidence="2" id="KW-0732">Signal</keyword>
<keyword evidence="4" id="KW-1185">Reference proteome</keyword>
<dbReference type="AlphaFoldDB" id="A0A2S9V6D1"/>
<dbReference type="EMBL" id="PVNP01000193">
    <property type="protein sequence ID" value="PRO71983.1"/>
    <property type="molecule type" value="Genomic_DNA"/>
</dbReference>
<dbReference type="OrthoDB" id="6384863at2"/>
<protein>
    <submittedName>
        <fullName evidence="3">Uncharacterized protein</fullName>
    </submittedName>
</protein>
<sequence length="597" mass="66471">MSQLKHLTLLAGCSLLFSCASAKIAVEVDIYDEDPRVVLPSTPQDNLDLLAQSQVLLLEAASDKQRSQQWKNQVANIYQTLWYSAGGVDDESAGGKKVFGSNAPRHPVRRLIDTINNNDKQEDDALAFLEESLEALQNNIRQYNNIYLAQLQEFKKEYADYCIGATASDEKRSSPLATNTHQSGNGTPHKACFRVIPLLNIQNKNSIIPQLGLEKRNCSRNTNGSSVIVRNCVIQDKEAAKVLLTESQFIKRKLALGDVSEALQPVQENAATLTCKNLFQCQNHIQQALAGVIAAYDSYVLTADILVDWAPVESLIQAKMVQAHNNKLEQQRLRNLLSSSQQKIQLLHNKMGADNQQKLDKARSSKNSLAQLQRGEVEVSFVGLKREMPLAGSIREQLAEQARNTSGLYYLIDRLQDVGDPVWRTITNPLNEHHWNKKVSKTFVKAQGDTSMVIVRDNPLHFRAHHVRNDPSALIKGQLEIARAIGDAALTIAGVKLGGRAALTGSAPEKESIELTSVTPAGNAEKQKRQVAQKQKVLNAMTNQLRVLQRELETLTLDEPDDDKQKQKFEARLKSLRNRIIGLLQGYKVRFEVAQDA</sequence>
<name>A0A2S9V6D1_9ALTE</name>
<gene>
    <name evidence="3" type="ORF">C6Y40_18850</name>
</gene>
<feature type="coiled-coil region" evidence="1">
    <location>
        <begin position="119"/>
        <end position="153"/>
    </location>
</feature>
<evidence type="ECO:0000256" key="2">
    <source>
        <dbReference type="SAM" id="SignalP"/>
    </source>
</evidence>
<accession>A0A2S9V6D1</accession>
<keyword evidence="1" id="KW-0175">Coiled coil</keyword>
<comment type="caution">
    <text evidence="3">The sequence shown here is derived from an EMBL/GenBank/DDBJ whole genome shotgun (WGS) entry which is preliminary data.</text>
</comment>
<reference evidence="4" key="1">
    <citation type="journal article" date="2020" name="Int. J. Syst. Evol. Microbiol.">
        <title>Alteromonas alba sp. nov., a marine bacterium isolated from the seawater of the West Pacific Ocean.</title>
        <authorList>
            <person name="Sun C."/>
            <person name="Wu Y.-H."/>
            <person name="Xamxidin M."/>
            <person name="Cheng H."/>
            <person name="Xu X.-W."/>
        </authorList>
    </citation>
    <scope>NUCLEOTIDE SEQUENCE [LARGE SCALE GENOMIC DNA]</scope>
    <source>
        <strain evidence="4">190</strain>
    </source>
</reference>
<feature type="chain" id="PRO_5015677787" evidence="2">
    <location>
        <begin position="23"/>
        <end position="597"/>
    </location>
</feature>
<feature type="signal peptide" evidence="2">
    <location>
        <begin position="1"/>
        <end position="22"/>
    </location>
</feature>
<evidence type="ECO:0000313" key="4">
    <source>
        <dbReference type="Proteomes" id="UP000238949"/>
    </source>
</evidence>
<feature type="coiled-coil region" evidence="1">
    <location>
        <begin position="524"/>
        <end position="558"/>
    </location>
</feature>
<dbReference type="Proteomes" id="UP000238949">
    <property type="component" value="Unassembled WGS sequence"/>
</dbReference>
<proteinExistence type="predicted"/>
<dbReference type="PROSITE" id="PS51257">
    <property type="entry name" value="PROKAR_LIPOPROTEIN"/>
    <property type="match status" value="1"/>
</dbReference>
<dbReference type="RefSeq" id="WP_105935951.1">
    <property type="nucleotide sequence ID" value="NZ_PVNP01000193.1"/>
</dbReference>
<organism evidence="3 4">
    <name type="scientific">Alteromonas alba</name>
    <dbReference type="NCBI Taxonomy" id="2079529"/>
    <lineage>
        <taxon>Bacteria</taxon>
        <taxon>Pseudomonadati</taxon>
        <taxon>Pseudomonadota</taxon>
        <taxon>Gammaproteobacteria</taxon>
        <taxon>Alteromonadales</taxon>
        <taxon>Alteromonadaceae</taxon>
        <taxon>Alteromonas/Salinimonas group</taxon>
        <taxon>Alteromonas</taxon>
    </lineage>
</organism>
<evidence type="ECO:0000256" key="1">
    <source>
        <dbReference type="SAM" id="Coils"/>
    </source>
</evidence>